<dbReference type="EMBL" id="JAEUBF010000753">
    <property type="protein sequence ID" value="KAH3675519.1"/>
    <property type="molecule type" value="Genomic_DNA"/>
</dbReference>
<evidence type="ECO:0000313" key="1">
    <source>
        <dbReference type="EMBL" id="KAH3675519.1"/>
    </source>
</evidence>
<proteinExistence type="predicted"/>
<dbReference type="Proteomes" id="UP000769528">
    <property type="component" value="Unassembled WGS sequence"/>
</dbReference>
<dbReference type="AlphaFoldDB" id="A0A9P8PQ65"/>
<accession>A0A9P8PQ65</accession>
<protein>
    <submittedName>
        <fullName evidence="1">Uncharacterized protein</fullName>
    </submittedName>
</protein>
<gene>
    <name evidence="1" type="ORF">WICMUC_002608</name>
</gene>
<name>A0A9P8PQ65_9ASCO</name>
<evidence type="ECO:0000313" key="2">
    <source>
        <dbReference type="Proteomes" id="UP000769528"/>
    </source>
</evidence>
<sequence>MYNVKRLDKLFDDPNAIDTGSFTESVFKPILLECFATRSNCNSGSSTENLGSKVLRKPSLDKTTRLESYLEVVFHKTSITSVLL</sequence>
<keyword evidence="2" id="KW-1185">Reference proteome</keyword>
<organism evidence="1 2">
    <name type="scientific">Wickerhamomyces mucosus</name>
    <dbReference type="NCBI Taxonomy" id="1378264"/>
    <lineage>
        <taxon>Eukaryota</taxon>
        <taxon>Fungi</taxon>
        <taxon>Dikarya</taxon>
        <taxon>Ascomycota</taxon>
        <taxon>Saccharomycotina</taxon>
        <taxon>Saccharomycetes</taxon>
        <taxon>Phaffomycetales</taxon>
        <taxon>Wickerhamomycetaceae</taxon>
        <taxon>Wickerhamomyces</taxon>
    </lineage>
</organism>
<comment type="caution">
    <text evidence="1">The sequence shown here is derived from an EMBL/GenBank/DDBJ whole genome shotgun (WGS) entry which is preliminary data.</text>
</comment>
<reference evidence="1" key="2">
    <citation type="submission" date="2021-01" db="EMBL/GenBank/DDBJ databases">
        <authorList>
            <person name="Schikora-Tamarit M.A."/>
        </authorList>
    </citation>
    <scope>NUCLEOTIDE SEQUENCE</scope>
    <source>
        <strain evidence="1">CBS6341</strain>
    </source>
</reference>
<reference evidence="1" key="1">
    <citation type="journal article" date="2021" name="Open Biol.">
        <title>Shared evolutionary footprints suggest mitochondrial oxidative damage underlies multiple complex I losses in fungi.</title>
        <authorList>
            <person name="Schikora-Tamarit M.A."/>
            <person name="Marcet-Houben M."/>
            <person name="Nosek J."/>
            <person name="Gabaldon T."/>
        </authorList>
    </citation>
    <scope>NUCLEOTIDE SEQUENCE</scope>
    <source>
        <strain evidence="1">CBS6341</strain>
    </source>
</reference>